<evidence type="ECO:0000313" key="3">
    <source>
        <dbReference type="Proteomes" id="UP001368500"/>
    </source>
</evidence>
<dbReference type="PANTHER" id="PTHR38693:SF1">
    <property type="entry name" value="UBIQUINONE BIOSYNTHESIS ACCESSORY FACTOR UBIJ"/>
    <property type="match status" value="1"/>
</dbReference>
<accession>A0ABU9BAF9</accession>
<name>A0ABU9BAF9_9BURK</name>
<evidence type="ECO:0000259" key="1">
    <source>
        <dbReference type="Pfam" id="PF02036"/>
    </source>
</evidence>
<gene>
    <name evidence="2" type="ORF">AACH11_07135</name>
</gene>
<dbReference type="Proteomes" id="UP001368500">
    <property type="component" value="Unassembled WGS sequence"/>
</dbReference>
<dbReference type="EMBL" id="JBBUTF010000005">
    <property type="protein sequence ID" value="MEK8025730.1"/>
    <property type="molecule type" value="Genomic_DNA"/>
</dbReference>
<organism evidence="2 3">
    <name type="scientific">Pseudaquabacterium rugosum</name>
    <dbReference type="NCBI Taxonomy" id="2984194"/>
    <lineage>
        <taxon>Bacteria</taxon>
        <taxon>Pseudomonadati</taxon>
        <taxon>Pseudomonadota</taxon>
        <taxon>Betaproteobacteria</taxon>
        <taxon>Burkholderiales</taxon>
        <taxon>Sphaerotilaceae</taxon>
        <taxon>Pseudaquabacterium</taxon>
    </lineage>
</organism>
<keyword evidence="3" id="KW-1185">Reference proteome</keyword>
<comment type="caution">
    <text evidence="2">The sequence shown here is derived from an EMBL/GenBank/DDBJ whole genome shotgun (WGS) entry which is preliminary data.</text>
</comment>
<dbReference type="InterPro" id="IPR038989">
    <property type="entry name" value="UbiJ"/>
</dbReference>
<evidence type="ECO:0000313" key="2">
    <source>
        <dbReference type="EMBL" id="MEK8025730.1"/>
    </source>
</evidence>
<sequence length="177" mass="18446">MNALIQTVQGLLAPAVLDRLVLALNHLLAQEPQATARLLPHAGRVLRVQLAGLPPPLPSLPPVTLRVTPAGMVEQVADGEPVTPDLQVSLPAERPAQLALQLLGGQLPALQVEGDAQLAAEVDWLFRHLRWDMAEDLQPLVGPAVAGQIAQAAGLVGGAMRSGLQVLLSAGARLRGG</sequence>
<dbReference type="PANTHER" id="PTHR38693">
    <property type="entry name" value="UBIQUINONE BIOSYNTHESIS PROTEIN UBIJ"/>
    <property type="match status" value="1"/>
</dbReference>
<feature type="domain" description="SCP2" evidence="1">
    <location>
        <begin position="24"/>
        <end position="125"/>
    </location>
</feature>
<reference evidence="2 3" key="1">
    <citation type="submission" date="2024-04" db="EMBL/GenBank/DDBJ databases">
        <title>Novel species of the genus Ideonella isolated from streams.</title>
        <authorList>
            <person name="Lu H."/>
        </authorList>
    </citation>
    <scope>NUCLEOTIDE SEQUENCE [LARGE SCALE GENOMIC DNA]</scope>
    <source>
        <strain evidence="2 3">BYS139W</strain>
    </source>
</reference>
<dbReference type="Pfam" id="PF02036">
    <property type="entry name" value="SCP2"/>
    <property type="match status" value="1"/>
</dbReference>
<protein>
    <submittedName>
        <fullName evidence="2">SCP2 sterol-binding domain-containing protein</fullName>
    </submittedName>
</protein>
<dbReference type="RefSeq" id="WP_341373505.1">
    <property type="nucleotide sequence ID" value="NZ_JBBUTF010000005.1"/>
</dbReference>
<proteinExistence type="predicted"/>
<dbReference type="InterPro" id="IPR003033">
    <property type="entry name" value="SCP2_sterol-bd_dom"/>
</dbReference>